<evidence type="ECO:0000313" key="1">
    <source>
        <dbReference type="EMBL" id="MBB5758345.1"/>
    </source>
</evidence>
<comment type="caution">
    <text evidence="1">The sequence shown here is derived from an EMBL/GenBank/DDBJ whole genome shotgun (WGS) entry which is preliminary data.</text>
</comment>
<proteinExistence type="predicted"/>
<reference evidence="1 2" key="1">
    <citation type="submission" date="2020-08" db="EMBL/GenBank/DDBJ databases">
        <title>Genomic Encyclopedia of Type Strains, Phase IV (KMG-IV): sequencing the most valuable type-strain genomes for metagenomic binning, comparative biology and taxonomic classification.</title>
        <authorList>
            <person name="Goeker M."/>
        </authorList>
    </citation>
    <scope>NUCLEOTIDE SEQUENCE [LARGE SCALE GENOMIC DNA]</scope>
    <source>
        <strain evidence="1 2">DSM 2163</strain>
    </source>
</reference>
<dbReference type="RefSeq" id="WP_183570696.1">
    <property type="nucleotide sequence ID" value="NZ_JACHOP010000013.1"/>
</dbReference>
<dbReference type="EMBL" id="JACHOP010000013">
    <property type="protein sequence ID" value="MBB5758345.1"/>
    <property type="molecule type" value="Genomic_DNA"/>
</dbReference>
<protein>
    <submittedName>
        <fullName evidence="1">Uncharacterized protein</fullName>
    </submittedName>
</protein>
<evidence type="ECO:0000313" key="2">
    <source>
        <dbReference type="Proteomes" id="UP000583454"/>
    </source>
</evidence>
<name>A0A840ZMQ6_9HYPH</name>
<organism evidence="1 2">
    <name type="scientific">Methylorubrum rhodinum</name>
    <dbReference type="NCBI Taxonomy" id="29428"/>
    <lineage>
        <taxon>Bacteria</taxon>
        <taxon>Pseudomonadati</taxon>
        <taxon>Pseudomonadota</taxon>
        <taxon>Alphaproteobacteria</taxon>
        <taxon>Hyphomicrobiales</taxon>
        <taxon>Methylobacteriaceae</taxon>
        <taxon>Methylorubrum</taxon>
    </lineage>
</organism>
<keyword evidence="2" id="KW-1185">Reference proteome</keyword>
<dbReference type="Proteomes" id="UP000583454">
    <property type="component" value="Unassembled WGS sequence"/>
</dbReference>
<sequence>MAIERLRQYCHIRFRSVPCPITHVSRARTLDHRGFAVDVQLFDGGRAILIVRHVRGRDPDERWCMRGKYKPEGPSSFIFDILTQRWVRYYPEDDED</sequence>
<gene>
    <name evidence="1" type="ORF">HNR00_003065</name>
</gene>
<dbReference type="AlphaFoldDB" id="A0A840ZMQ6"/>
<accession>A0A840ZMQ6</accession>